<feature type="transmembrane region" description="Helical" evidence="10">
    <location>
        <begin position="1363"/>
        <end position="1384"/>
    </location>
</feature>
<proteinExistence type="inferred from homology"/>
<evidence type="ECO:0000256" key="4">
    <source>
        <dbReference type="ARBA" id="ARBA00022692"/>
    </source>
</evidence>
<comment type="subcellular location">
    <subcellularLocation>
        <location evidence="1">Membrane</location>
        <topology evidence="1">Multi-pass membrane protein</topology>
    </subcellularLocation>
</comment>
<dbReference type="STRING" id="431595.K3WG92"/>
<evidence type="ECO:0000256" key="10">
    <source>
        <dbReference type="SAM" id="Phobius"/>
    </source>
</evidence>
<feature type="transmembrane region" description="Helical" evidence="10">
    <location>
        <begin position="344"/>
        <end position="369"/>
    </location>
</feature>
<dbReference type="InterPro" id="IPR027417">
    <property type="entry name" value="P-loop_NTPase"/>
</dbReference>
<keyword evidence="5" id="KW-0677">Repeat</keyword>
<feature type="transmembrane region" description="Helical" evidence="10">
    <location>
        <begin position="450"/>
        <end position="471"/>
    </location>
</feature>
<evidence type="ECO:0000256" key="5">
    <source>
        <dbReference type="ARBA" id="ARBA00022737"/>
    </source>
</evidence>
<feature type="domain" description="ABC transporter" evidence="11">
    <location>
        <begin position="1540"/>
        <end position="1773"/>
    </location>
</feature>
<comment type="similarity">
    <text evidence="2">Belongs to the ABC transporter superfamily. ABCA family.</text>
</comment>
<evidence type="ECO:0000256" key="8">
    <source>
        <dbReference type="ARBA" id="ARBA00022989"/>
    </source>
</evidence>
<organism evidence="12 13">
    <name type="scientific">Globisporangium ultimum (strain ATCC 200006 / CBS 805.95 / DAOM BR144)</name>
    <name type="common">Pythium ultimum</name>
    <dbReference type="NCBI Taxonomy" id="431595"/>
    <lineage>
        <taxon>Eukaryota</taxon>
        <taxon>Sar</taxon>
        <taxon>Stramenopiles</taxon>
        <taxon>Oomycota</taxon>
        <taxon>Peronosporomycetes</taxon>
        <taxon>Pythiales</taxon>
        <taxon>Pythiaceae</taxon>
        <taxon>Globisporangium</taxon>
    </lineage>
</organism>
<evidence type="ECO:0000256" key="2">
    <source>
        <dbReference type="ARBA" id="ARBA00008869"/>
    </source>
</evidence>
<name>K3WG92_GLOUD</name>
<dbReference type="FunFam" id="3.40.50.300:FF:000298">
    <property type="entry name" value="ATP-binding cassette sub-family A member 12"/>
    <property type="match status" value="1"/>
</dbReference>
<dbReference type="EnsemblProtists" id="PYU1_T003983">
    <property type="protein sequence ID" value="PYU1_T003983"/>
    <property type="gene ID" value="PYU1_G003973"/>
</dbReference>
<keyword evidence="6" id="KW-0547">Nucleotide-binding</keyword>
<keyword evidence="13" id="KW-1185">Reference proteome</keyword>
<accession>K3WG92</accession>
<dbReference type="GO" id="GO:0016020">
    <property type="term" value="C:membrane"/>
    <property type="evidence" value="ECO:0007669"/>
    <property type="project" value="UniProtKB-SubCell"/>
</dbReference>
<dbReference type="InterPro" id="IPR013525">
    <property type="entry name" value="ABC2_TM"/>
</dbReference>
<dbReference type="GO" id="GO:0005524">
    <property type="term" value="F:ATP binding"/>
    <property type="evidence" value="ECO:0007669"/>
    <property type="project" value="UniProtKB-KW"/>
</dbReference>
<dbReference type="SUPFAM" id="SSF52540">
    <property type="entry name" value="P-loop containing nucleoside triphosphate hydrolases"/>
    <property type="match status" value="2"/>
</dbReference>
<dbReference type="InterPro" id="IPR003439">
    <property type="entry name" value="ABC_transporter-like_ATP-bd"/>
</dbReference>
<dbReference type="HOGENOM" id="CLU_000604_19_3_1"/>
<dbReference type="InterPro" id="IPR017871">
    <property type="entry name" value="ABC_transporter-like_CS"/>
</dbReference>
<keyword evidence="3" id="KW-0813">Transport</keyword>
<dbReference type="eggNOG" id="KOG0059">
    <property type="taxonomic scope" value="Eukaryota"/>
</dbReference>
<dbReference type="Proteomes" id="UP000019132">
    <property type="component" value="Unassembled WGS sequence"/>
</dbReference>
<evidence type="ECO:0000256" key="7">
    <source>
        <dbReference type="ARBA" id="ARBA00022840"/>
    </source>
</evidence>
<evidence type="ECO:0000259" key="11">
    <source>
        <dbReference type="PROSITE" id="PS50893"/>
    </source>
</evidence>
<reference evidence="12" key="3">
    <citation type="submission" date="2015-02" db="UniProtKB">
        <authorList>
            <consortium name="EnsemblProtists"/>
        </authorList>
    </citation>
    <scope>IDENTIFICATION</scope>
    <source>
        <strain evidence="12">DAOM BR144</strain>
    </source>
</reference>
<evidence type="ECO:0000313" key="12">
    <source>
        <dbReference type="EnsemblProtists" id="PYU1_T003983"/>
    </source>
</evidence>
<feature type="transmembrane region" description="Helical" evidence="10">
    <location>
        <begin position="422"/>
        <end position="443"/>
    </location>
</feature>
<keyword evidence="4 10" id="KW-0812">Transmembrane</keyword>
<dbReference type="SMART" id="SM00382">
    <property type="entry name" value="AAA"/>
    <property type="match status" value="2"/>
</dbReference>
<dbReference type="PROSITE" id="PS00211">
    <property type="entry name" value="ABC_TRANSPORTER_1"/>
    <property type="match status" value="2"/>
</dbReference>
<dbReference type="CDD" id="cd03263">
    <property type="entry name" value="ABC_subfamily_A"/>
    <property type="match status" value="2"/>
</dbReference>
<reference evidence="13" key="1">
    <citation type="journal article" date="2010" name="Genome Biol.">
        <title>Genome sequence of the necrotrophic plant pathogen Pythium ultimum reveals original pathogenicity mechanisms and effector repertoire.</title>
        <authorList>
            <person name="Levesque C.A."/>
            <person name="Brouwer H."/>
            <person name="Cano L."/>
            <person name="Hamilton J.P."/>
            <person name="Holt C."/>
            <person name="Huitema E."/>
            <person name="Raffaele S."/>
            <person name="Robideau G.P."/>
            <person name="Thines M."/>
            <person name="Win J."/>
            <person name="Zerillo M.M."/>
            <person name="Beakes G.W."/>
            <person name="Boore J.L."/>
            <person name="Busam D."/>
            <person name="Dumas B."/>
            <person name="Ferriera S."/>
            <person name="Fuerstenberg S.I."/>
            <person name="Gachon C.M."/>
            <person name="Gaulin E."/>
            <person name="Govers F."/>
            <person name="Grenville-Briggs L."/>
            <person name="Horner N."/>
            <person name="Hostetler J."/>
            <person name="Jiang R.H."/>
            <person name="Johnson J."/>
            <person name="Krajaejun T."/>
            <person name="Lin H."/>
            <person name="Meijer H.J."/>
            <person name="Moore B."/>
            <person name="Morris P."/>
            <person name="Phuntmart V."/>
            <person name="Puiu D."/>
            <person name="Shetty J."/>
            <person name="Stajich J.E."/>
            <person name="Tripathy S."/>
            <person name="Wawra S."/>
            <person name="van West P."/>
            <person name="Whitty B.R."/>
            <person name="Coutinho P.M."/>
            <person name="Henrissat B."/>
            <person name="Martin F."/>
            <person name="Thomas P.D."/>
            <person name="Tyler B.M."/>
            <person name="De Vries R.P."/>
            <person name="Kamoun S."/>
            <person name="Yandell M."/>
            <person name="Tisserat N."/>
            <person name="Buell C.R."/>
        </authorList>
    </citation>
    <scope>NUCLEOTIDE SEQUENCE</scope>
    <source>
        <strain evidence="13">DAOM:BR144</strain>
    </source>
</reference>
<dbReference type="VEuPathDB" id="FungiDB:PYU1_G003973"/>
<reference evidence="13" key="2">
    <citation type="submission" date="2010-04" db="EMBL/GenBank/DDBJ databases">
        <authorList>
            <person name="Buell R."/>
            <person name="Hamilton J."/>
            <person name="Hostetler J."/>
        </authorList>
    </citation>
    <scope>NUCLEOTIDE SEQUENCE [LARGE SCALE GENOMIC DNA]</scope>
    <source>
        <strain evidence="13">DAOM:BR144</strain>
    </source>
</reference>
<feature type="transmembrane region" description="Helical" evidence="10">
    <location>
        <begin position="390"/>
        <end position="410"/>
    </location>
</feature>
<dbReference type="Pfam" id="PF12698">
    <property type="entry name" value="ABC2_membrane_3"/>
    <property type="match status" value="2"/>
</dbReference>
<dbReference type="FunFam" id="3.40.50.300:FF:000335">
    <property type="entry name" value="ATP binding cassette subfamily A member 5"/>
    <property type="match status" value="1"/>
</dbReference>
<dbReference type="PROSITE" id="PS50893">
    <property type="entry name" value="ABC_TRANSPORTER_2"/>
    <property type="match status" value="2"/>
</dbReference>
<feature type="transmembrane region" description="Helical" evidence="10">
    <location>
        <begin position="1330"/>
        <end position="1351"/>
    </location>
</feature>
<feature type="transmembrane region" description="Helical" evidence="10">
    <location>
        <begin position="1015"/>
        <end position="1035"/>
    </location>
</feature>
<dbReference type="Pfam" id="PF00005">
    <property type="entry name" value="ABC_tran"/>
    <property type="match status" value="2"/>
</dbReference>
<dbReference type="OMA" id="PFATWSE"/>
<feature type="transmembrane region" description="Helical" evidence="10">
    <location>
        <begin position="1281"/>
        <end position="1306"/>
    </location>
</feature>
<evidence type="ECO:0000256" key="9">
    <source>
        <dbReference type="ARBA" id="ARBA00023136"/>
    </source>
</evidence>
<dbReference type="GO" id="GO:0005319">
    <property type="term" value="F:lipid transporter activity"/>
    <property type="evidence" value="ECO:0007669"/>
    <property type="project" value="TreeGrafter"/>
</dbReference>
<feature type="transmembrane region" description="Helical" evidence="10">
    <location>
        <begin position="1235"/>
        <end position="1260"/>
    </location>
</feature>
<evidence type="ECO:0000256" key="3">
    <source>
        <dbReference type="ARBA" id="ARBA00022448"/>
    </source>
</evidence>
<evidence type="ECO:0000256" key="6">
    <source>
        <dbReference type="ARBA" id="ARBA00022741"/>
    </source>
</evidence>
<dbReference type="PANTHER" id="PTHR19229">
    <property type="entry name" value="ATP-BINDING CASSETTE TRANSPORTER SUBFAMILY A ABCA"/>
    <property type="match status" value="1"/>
</dbReference>
<dbReference type="InParanoid" id="K3WG92"/>
<dbReference type="GO" id="GO:0016887">
    <property type="term" value="F:ATP hydrolysis activity"/>
    <property type="evidence" value="ECO:0007669"/>
    <property type="project" value="InterPro"/>
</dbReference>
<dbReference type="InterPro" id="IPR026082">
    <property type="entry name" value="ABCA"/>
</dbReference>
<dbReference type="Gene3D" id="3.40.50.300">
    <property type="entry name" value="P-loop containing nucleotide triphosphate hydrolases"/>
    <property type="match status" value="2"/>
</dbReference>
<protein>
    <recommendedName>
        <fullName evidence="11">ABC transporter domain-containing protein</fullName>
    </recommendedName>
</protein>
<feature type="domain" description="ABC transporter" evidence="11">
    <location>
        <begin position="617"/>
        <end position="851"/>
    </location>
</feature>
<keyword evidence="8 10" id="KW-1133">Transmembrane helix</keyword>
<dbReference type="GO" id="GO:0140359">
    <property type="term" value="F:ABC-type transporter activity"/>
    <property type="evidence" value="ECO:0007669"/>
    <property type="project" value="InterPro"/>
</dbReference>
<dbReference type="InterPro" id="IPR003593">
    <property type="entry name" value="AAA+_ATPase"/>
</dbReference>
<dbReference type="EMBL" id="GL376567">
    <property type="status" value="NOT_ANNOTATED_CDS"/>
    <property type="molecule type" value="Genomic_DNA"/>
</dbReference>
<evidence type="ECO:0000256" key="1">
    <source>
        <dbReference type="ARBA" id="ARBA00004141"/>
    </source>
</evidence>
<keyword evidence="7" id="KW-0067">ATP-binding</keyword>
<keyword evidence="9 10" id="KW-0472">Membrane</keyword>
<dbReference type="PANTHER" id="PTHR19229:SF36">
    <property type="entry name" value="ATP-BINDING CASSETTE SUB-FAMILY A MEMBER 2"/>
    <property type="match status" value="1"/>
</dbReference>
<evidence type="ECO:0000313" key="13">
    <source>
        <dbReference type="Proteomes" id="UP000019132"/>
    </source>
</evidence>
<sequence>MPGLLISLGLQAVLEGDRLDELPDEDLSYCLSSFILFGHTSLDPESPYFIPAECKHKIVPYKIAITPDTTYTRNYFSALIEKWHPRMPLVATAGVSSFETASFEDSRVFFDNETALEEYIASEEYGVDFAHPKIYAAIAFQEFPRTSEDIGDVHGHNIEYSLRLNSTFIDVKFPGSVPRTIGNRFKVQKLQKEISPQQTLCYATRGFMTLQTAVSRFLNCLPSWNTASKTTDGTCQLAESTMASNDKQLDNRLLKQLEDDLIISSVFEVVQATRDVALTELNFTDPLVNLKPLNALSLTADSIPETTKKMLLKSLRQAPQAYHGAGAYVSPTDTFVYAGFYNKILAVFPMGFILSYLYGVSRVIAALLIEKETKSRELMRILGTDEKQILRAWFLTYLQLLVVASLLQTIGAKALLFSMSQFGLLFVFFFTFALSSFGYGFLISSLFSRALTGSFFGMGVFFMMFFVSSSFGETSSVSKRTWACLLSPVALSQGISSIAQAESTGTGIDFINAYEPTGGFPVANAIWMQIFDFFLYMILGLYFERVIPREFGVTEKWYFFVTKAYWQQFFKDDQQNDKLQTKSDCLTIALGKDELLTQAIESVSVEMKQQEHDGRAVVIENLRKEFDVPGGKKLAVKGLSLKLYEGQITCLLGHNGAGKTTLMSMLTGMLPPTSGTAWVNGYSITKDMGRIRQSLGYCPQHSVLYPELTVEEHLRFYGHVKGLHDPVALSLEVKKKIEEVGLTEKRHVLSHALSGGMKRKLSLAIALLGDSRVVFLDEPTSGMDPYSRRSTWELIQNNRRERVMILTTHFMDEADILGDRIAIMADGKLKCVGSSLFLKNRFGVGYRLSFVQAQKASHSTPTESKGCGSAQSLHSLIRQHVPKAKVDTDIGTELTFQLPFESSSSFPALFEEIESKQQDLGVLSFAISVTTLEEIFLRVAEGKLAKQPKSRGAIAADDRAVSIQITESSSSPEKESEGHGQAKAQLVSQIYPVWFCLQVAALLRKRVLCAKRDRSMLLFSIILPIVIVFAGLSVLKLSVLVRNDPKVALTIQDQYENGAETPIPYSCPGTSANDSWCTALVESPYFSSGVPYAIKMEKSVYNSSKTPTIFGFPYSNPSIKPNDTSGYCLRFAELAFEKGYGHNSSTQMVQMQPVEGQYGGFVLGGSERSRILGYNVMANSSFIHSAPTYKAAIDESIHRFLLSKMVSNSTKNVTVRVATHPLPMSFKSRSVLNSILGLPATMFIVIAFSFIPASIMPFLVKEKQNEQNAKHQQILSGVSVTAFWIANFIFDILLYLVPMIVTIVILKTYNMISSLSSHGSSSCPGCAQDVFDAVLSLFFLFGGAIVPLTYLVSHMMKNPGTCLLYTVMLNFALGLLLIIVSYALNALELTVAVNKSLVYVWRCSPFFSLGNGLYRIIIADVKALYGLSEGGLSAFSPEIAGTEIAYLAVQGPLFFTLAICIDWIKTGEFSEFGSRVCLITSRWCRFVQSCRGFNAKLHADGPAPAYVEDADVTQEARRVFETNATSSVQIGETGADPDVVQLLRLQKTYPNGKKALCDLSFGLKRGECFGFLGINGAGKTTTMKILTGDLLPTSGTAKLNGFDILTQRTRVRQSIGYCPQFDALLDLLTVREHLELYGRLKGFHAQFLEQEVDRLLHKLQLKSFEGKLAGSLSGGNKRKLCVAIAMFGSPDLLFLDEPSTGMDPHSRRFMWNVILEVTVQSKQTTVMLTTHSMEECEALCNRAGIMVGGRLRCFGSIPHLKTRFGEGFLLECKLNAPSDEDIANVLTKLRAELQIESAISSAQLSDICAALGKPDRETWIMGDQMVDHPTGSILRMQIDKNDGELDATEFCDWWLLEDRVEQLTSYLQTHFGVDCTTLLERQADFCRFKLTKRGASSTSSENLVDAGELAEPHEDSNLRLSRMFQLVETAKSSLHVKEYSVSQTSLEQIFNAFAGQQQEETRPVKGLRTLR</sequence>